<sequence>MMSLFFLSSNLPEESSVHCGDSTKKKAVVRKSPGSRGDAPRGSEPPILTTDSPSQAKNLKPPTPPSPKPSKACNEVQREGVSALPVEDTRMVDEQKLLEERLQRLEQEISHGQASNPRSSAGRVDEPLETHRGRTEENDEREKDNQ</sequence>
<dbReference type="EMBL" id="SRLO01000191">
    <property type="protein sequence ID" value="TNN68338.1"/>
    <property type="molecule type" value="Genomic_DNA"/>
</dbReference>
<keyword evidence="3" id="KW-1185">Reference proteome</keyword>
<organism evidence="2 3">
    <name type="scientific">Liparis tanakae</name>
    <name type="common">Tanaka's snailfish</name>
    <dbReference type="NCBI Taxonomy" id="230148"/>
    <lineage>
        <taxon>Eukaryota</taxon>
        <taxon>Metazoa</taxon>
        <taxon>Chordata</taxon>
        <taxon>Craniata</taxon>
        <taxon>Vertebrata</taxon>
        <taxon>Euteleostomi</taxon>
        <taxon>Actinopterygii</taxon>
        <taxon>Neopterygii</taxon>
        <taxon>Teleostei</taxon>
        <taxon>Neoteleostei</taxon>
        <taxon>Acanthomorphata</taxon>
        <taxon>Eupercaria</taxon>
        <taxon>Perciformes</taxon>
        <taxon>Cottioidei</taxon>
        <taxon>Cottales</taxon>
        <taxon>Liparidae</taxon>
        <taxon>Liparis</taxon>
    </lineage>
</organism>
<dbReference type="AlphaFoldDB" id="A0A4Z2HRH1"/>
<name>A0A4Z2HRH1_9TELE</name>
<feature type="compositionally biased region" description="Polar residues" evidence="1">
    <location>
        <begin position="1"/>
        <end position="13"/>
    </location>
</feature>
<feature type="region of interest" description="Disordered" evidence="1">
    <location>
        <begin position="1"/>
        <end position="90"/>
    </location>
</feature>
<feature type="compositionally biased region" description="Polar residues" evidence="1">
    <location>
        <begin position="110"/>
        <end position="119"/>
    </location>
</feature>
<gene>
    <name evidence="2" type="ORF">EYF80_021391</name>
</gene>
<protein>
    <submittedName>
        <fullName evidence="2">Uncharacterized protein</fullName>
    </submittedName>
</protein>
<dbReference type="Proteomes" id="UP000314294">
    <property type="component" value="Unassembled WGS sequence"/>
</dbReference>
<feature type="compositionally biased region" description="Basic and acidic residues" evidence="1">
    <location>
        <begin position="123"/>
        <end position="146"/>
    </location>
</feature>
<reference evidence="2 3" key="1">
    <citation type="submission" date="2019-03" db="EMBL/GenBank/DDBJ databases">
        <title>First draft genome of Liparis tanakae, snailfish: a comprehensive survey of snailfish specific genes.</title>
        <authorList>
            <person name="Kim W."/>
            <person name="Song I."/>
            <person name="Jeong J.-H."/>
            <person name="Kim D."/>
            <person name="Kim S."/>
            <person name="Ryu S."/>
            <person name="Song J.Y."/>
            <person name="Lee S.K."/>
        </authorList>
    </citation>
    <scope>NUCLEOTIDE SEQUENCE [LARGE SCALE GENOMIC DNA]</scope>
    <source>
        <tissue evidence="2">Muscle</tissue>
    </source>
</reference>
<evidence type="ECO:0000256" key="1">
    <source>
        <dbReference type="SAM" id="MobiDB-lite"/>
    </source>
</evidence>
<evidence type="ECO:0000313" key="3">
    <source>
        <dbReference type="Proteomes" id="UP000314294"/>
    </source>
</evidence>
<evidence type="ECO:0000313" key="2">
    <source>
        <dbReference type="EMBL" id="TNN68338.1"/>
    </source>
</evidence>
<proteinExistence type="predicted"/>
<accession>A0A4Z2HRH1</accession>
<feature type="region of interest" description="Disordered" evidence="1">
    <location>
        <begin position="103"/>
        <end position="146"/>
    </location>
</feature>
<comment type="caution">
    <text evidence="2">The sequence shown here is derived from an EMBL/GenBank/DDBJ whole genome shotgun (WGS) entry which is preliminary data.</text>
</comment>